<dbReference type="Gene3D" id="1.20.1250.20">
    <property type="entry name" value="MFS general substrate transporter like domains"/>
    <property type="match status" value="1"/>
</dbReference>
<feature type="transmembrane region" description="Helical" evidence="4">
    <location>
        <begin position="300"/>
        <end position="324"/>
    </location>
</feature>
<feature type="transmembrane region" description="Helical" evidence="4">
    <location>
        <begin position="330"/>
        <end position="349"/>
    </location>
</feature>
<sequence length="360" mass="39107">MNTMISVSIWKSRYQATVLGLGIGHGFSDAAAGYLIGNLSHNASFVQIGSAVMIYNLLAFGGQLPAGIWLDRIGHYRKPAVLSLLGMVLALGLLCFQFFWVAIVIAGISSAIFHVSGGAVTLVSFPGKSYYTGIFSAFGVMGLALGGWAGTMHWYGVGFGLMTGLIALLLGLLKANFPLAQKQEFVTKNHHLDNHDYLMILLLVAIALRSAVWNVVQLLYVKQYDWLIYMAMAAMIGKLIGGWLTDRIPWKVYALVALSIAIPSLAWGHRKLFWLLLGTGLLQSLTPISVVALQRLLPTMPAAVSGATFGLAIALGGLISFVPLDAYFPLFYQLILLGMLTWGLYYLFWSGATQQSTLHK</sequence>
<reference evidence="5 6" key="1">
    <citation type="submission" date="2019-12" db="EMBL/GenBank/DDBJ databases">
        <title>Spirosoma sp. HMF4905 genome sequencing and assembly.</title>
        <authorList>
            <person name="Kang H."/>
            <person name="Cha I."/>
            <person name="Kim H."/>
            <person name="Joh K."/>
        </authorList>
    </citation>
    <scope>NUCLEOTIDE SEQUENCE [LARGE SCALE GENOMIC DNA]</scope>
    <source>
        <strain evidence="5 6">HMF4905</strain>
    </source>
</reference>
<dbReference type="InterPro" id="IPR036259">
    <property type="entry name" value="MFS_trans_sf"/>
</dbReference>
<protein>
    <submittedName>
        <fullName evidence="5">MFS transporter</fullName>
    </submittedName>
</protein>
<comment type="caution">
    <text evidence="5">The sequence shown here is derived from an EMBL/GenBank/DDBJ whole genome shotgun (WGS) entry which is preliminary data.</text>
</comment>
<keyword evidence="2 4" id="KW-1133">Transmembrane helix</keyword>
<evidence type="ECO:0000256" key="2">
    <source>
        <dbReference type="ARBA" id="ARBA00022989"/>
    </source>
</evidence>
<dbReference type="Pfam" id="PF07690">
    <property type="entry name" value="MFS_1"/>
    <property type="match status" value="1"/>
</dbReference>
<feature type="transmembrane region" description="Helical" evidence="4">
    <location>
        <begin position="154"/>
        <end position="177"/>
    </location>
</feature>
<feature type="transmembrane region" description="Helical" evidence="4">
    <location>
        <begin position="274"/>
        <end position="293"/>
    </location>
</feature>
<keyword evidence="1 4" id="KW-0812">Transmembrane</keyword>
<name>A0A7K1S702_9BACT</name>
<feature type="transmembrane region" description="Helical" evidence="4">
    <location>
        <begin position="226"/>
        <end position="245"/>
    </location>
</feature>
<feature type="transmembrane region" description="Helical" evidence="4">
    <location>
        <begin position="48"/>
        <end position="68"/>
    </location>
</feature>
<dbReference type="InterPro" id="IPR011701">
    <property type="entry name" value="MFS"/>
</dbReference>
<feature type="transmembrane region" description="Helical" evidence="4">
    <location>
        <begin position="80"/>
        <end position="99"/>
    </location>
</feature>
<evidence type="ECO:0000313" key="6">
    <source>
        <dbReference type="Proteomes" id="UP000436006"/>
    </source>
</evidence>
<proteinExistence type="predicted"/>
<feature type="transmembrane region" description="Helical" evidence="4">
    <location>
        <begin position="105"/>
        <end position="123"/>
    </location>
</feature>
<dbReference type="Proteomes" id="UP000436006">
    <property type="component" value="Unassembled WGS sequence"/>
</dbReference>
<dbReference type="SUPFAM" id="SSF103473">
    <property type="entry name" value="MFS general substrate transporter"/>
    <property type="match status" value="1"/>
</dbReference>
<dbReference type="AlphaFoldDB" id="A0A7K1S702"/>
<evidence type="ECO:0000313" key="5">
    <source>
        <dbReference type="EMBL" id="MVM29520.1"/>
    </source>
</evidence>
<feature type="transmembrane region" description="Helical" evidence="4">
    <location>
        <begin position="252"/>
        <end position="268"/>
    </location>
</feature>
<feature type="transmembrane region" description="Helical" evidence="4">
    <location>
        <begin position="197"/>
        <end position="220"/>
    </location>
</feature>
<gene>
    <name evidence="5" type="ORF">GO755_05715</name>
</gene>
<dbReference type="RefSeq" id="WP_157583772.1">
    <property type="nucleotide sequence ID" value="NZ_WPIN01000002.1"/>
</dbReference>
<feature type="transmembrane region" description="Helical" evidence="4">
    <location>
        <begin position="130"/>
        <end position="148"/>
    </location>
</feature>
<organism evidence="5 6">
    <name type="scientific">Spirosoma arboris</name>
    <dbReference type="NCBI Taxonomy" id="2682092"/>
    <lineage>
        <taxon>Bacteria</taxon>
        <taxon>Pseudomonadati</taxon>
        <taxon>Bacteroidota</taxon>
        <taxon>Cytophagia</taxon>
        <taxon>Cytophagales</taxon>
        <taxon>Cytophagaceae</taxon>
        <taxon>Spirosoma</taxon>
    </lineage>
</organism>
<accession>A0A7K1S702</accession>
<keyword evidence="6" id="KW-1185">Reference proteome</keyword>
<keyword evidence="3 4" id="KW-0472">Membrane</keyword>
<evidence type="ECO:0000256" key="1">
    <source>
        <dbReference type="ARBA" id="ARBA00022692"/>
    </source>
</evidence>
<dbReference type="GO" id="GO:0022857">
    <property type="term" value="F:transmembrane transporter activity"/>
    <property type="evidence" value="ECO:0007669"/>
    <property type="project" value="InterPro"/>
</dbReference>
<dbReference type="EMBL" id="WPIN01000002">
    <property type="protein sequence ID" value="MVM29520.1"/>
    <property type="molecule type" value="Genomic_DNA"/>
</dbReference>
<evidence type="ECO:0000256" key="3">
    <source>
        <dbReference type="ARBA" id="ARBA00023136"/>
    </source>
</evidence>
<evidence type="ECO:0000256" key="4">
    <source>
        <dbReference type="SAM" id="Phobius"/>
    </source>
</evidence>